<organism evidence="1 2">
    <name type="scientific">Clostridium tepidiprofundi DSM 19306</name>
    <dbReference type="NCBI Taxonomy" id="1121338"/>
    <lineage>
        <taxon>Bacteria</taxon>
        <taxon>Bacillati</taxon>
        <taxon>Bacillota</taxon>
        <taxon>Clostridia</taxon>
        <taxon>Eubacteriales</taxon>
        <taxon>Clostridiaceae</taxon>
        <taxon>Clostridium</taxon>
    </lineage>
</organism>
<name>A0A151B8G5_9CLOT</name>
<protein>
    <submittedName>
        <fullName evidence="1">Uncharacterized protein</fullName>
    </submittedName>
</protein>
<gene>
    <name evidence="1" type="ORF">CLTEP_04160</name>
</gene>
<evidence type="ECO:0000313" key="2">
    <source>
        <dbReference type="Proteomes" id="UP000075531"/>
    </source>
</evidence>
<reference evidence="1 2" key="1">
    <citation type="submission" date="2016-02" db="EMBL/GenBank/DDBJ databases">
        <title>Genome sequence of Clostridium tepidiprofundi DSM 19306.</title>
        <authorList>
            <person name="Poehlein A."/>
            <person name="Daniel R."/>
        </authorList>
    </citation>
    <scope>NUCLEOTIDE SEQUENCE [LARGE SCALE GENOMIC DNA]</scope>
    <source>
        <strain evidence="1 2">DSM 19306</strain>
    </source>
</reference>
<dbReference type="EMBL" id="LTBA01000001">
    <property type="protein sequence ID" value="KYH36022.1"/>
    <property type="molecule type" value="Genomic_DNA"/>
</dbReference>
<comment type="caution">
    <text evidence="1">The sequence shown here is derived from an EMBL/GenBank/DDBJ whole genome shotgun (WGS) entry which is preliminary data.</text>
</comment>
<dbReference type="PATRIC" id="fig|1121338.3.peg.421"/>
<dbReference type="Proteomes" id="UP000075531">
    <property type="component" value="Unassembled WGS sequence"/>
</dbReference>
<proteinExistence type="predicted"/>
<accession>A0A151B8G5</accession>
<keyword evidence="2" id="KW-1185">Reference proteome</keyword>
<evidence type="ECO:0000313" key="1">
    <source>
        <dbReference type="EMBL" id="KYH36022.1"/>
    </source>
</evidence>
<sequence>MFKVDYLDTKVNYYFGVFFTKKFVKYRIINYNIYVF</sequence>
<dbReference type="AlphaFoldDB" id="A0A151B8G5"/>